<reference evidence="2 3" key="2">
    <citation type="submission" date="2008-10" db="EMBL/GenBank/DDBJ databases">
        <authorList>
            <person name="Fulton L."/>
            <person name="Clifton S."/>
            <person name="Fulton B."/>
            <person name="Xu J."/>
            <person name="Minx P."/>
            <person name="Pepin K.H."/>
            <person name="Johnson M."/>
            <person name="Bhonagiri V."/>
            <person name="Nash W.E."/>
            <person name="Mardis E.R."/>
            <person name="Wilson R.K."/>
        </authorList>
    </citation>
    <scope>NUCLEOTIDE SEQUENCE [LARGE SCALE GENOMIC DNA]</scope>
    <source>
        <strain evidence="2 3">DSM 18315</strain>
    </source>
</reference>
<accession>B7BC92</accession>
<sequence length="128" mass="14185">MQITYYRHKKGVLRMHSRDMEYIVGLLKNGKDAEGILSVRRKLNMAFLARTTDLSGKLPVLAFGSTFKKSGDGIRLRRYNGYVLLEVNGLGSQSEAEAVRREAAALPQTLLAFVGLSGRSVKIVVPFV</sequence>
<dbReference type="EMBL" id="ABYH01000291">
    <property type="protein sequence ID" value="EEC95935.1"/>
    <property type="molecule type" value="Genomic_DNA"/>
</dbReference>
<protein>
    <submittedName>
        <fullName evidence="2">VirE N-terminal domain protein</fullName>
    </submittedName>
</protein>
<proteinExistence type="predicted"/>
<gene>
    <name evidence="2" type="ORF">PRABACTJOHN_02660</name>
</gene>
<evidence type="ECO:0000259" key="1">
    <source>
        <dbReference type="Pfam" id="PF08800"/>
    </source>
</evidence>
<organism evidence="2 3">
    <name type="scientific">Parabacteroides johnsonii DSM 18315</name>
    <dbReference type="NCBI Taxonomy" id="537006"/>
    <lineage>
        <taxon>Bacteria</taxon>
        <taxon>Pseudomonadati</taxon>
        <taxon>Bacteroidota</taxon>
        <taxon>Bacteroidia</taxon>
        <taxon>Bacteroidales</taxon>
        <taxon>Tannerellaceae</taxon>
        <taxon>Parabacteroides</taxon>
    </lineage>
</organism>
<dbReference type="RefSeq" id="WP_008150281.1">
    <property type="nucleotide sequence ID" value="NZ_DS996453.1"/>
</dbReference>
<dbReference type="Proteomes" id="UP000005510">
    <property type="component" value="Unassembled WGS sequence"/>
</dbReference>
<dbReference type="InterPro" id="IPR014907">
    <property type="entry name" value="BT4734-like_N"/>
</dbReference>
<dbReference type="STRING" id="537006.PRABACTJOHN_02660"/>
<comment type="caution">
    <text evidence="2">The sequence shown here is derived from an EMBL/GenBank/DDBJ whole genome shotgun (WGS) entry which is preliminary data.</text>
</comment>
<dbReference type="Pfam" id="PF08800">
    <property type="entry name" value="BT4734-like_N"/>
    <property type="match status" value="1"/>
</dbReference>
<feature type="domain" description="BT4734-like N-terminal" evidence="1">
    <location>
        <begin position="56"/>
        <end position="127"/>
    </location>
</feature>
<evidence type="ECO:0000313" key="3">
    <source>
        <dbReference type="Proteomes" id="UP000005510"/>
    </source>
</evidence>
<reference evidence="2 3" key="1">
    <citation type="submission" date="2008-10" db="EMBL/GenBank/DDBJ databases">
        <title>Draft genome sequence of Parabacteroides johnsonii (DSM 18315).</title>
        <authorList>
            <person name="Sudarsanam P."/>
            <person name="Ley R."/>
            <person name="Guruge J."/>
            <person name="Turnbaugh P.J."/>
            <person name="Mahowald M."/>
            <person name="Liep D."/>
            <person name="Gordon J."/>
        </authorList>
    </citation>
    <scope>NUCLEOTIDE SEQUENCE [LARGE SCALE GENOMIC DNA]</scope>
    <source>
        <strain evidence="2 3">DSM 18315</strain>
    </source>
</reference>
<dbReference type="AlphaFoldDB" id="B7BC92"/>
<feature type="non-terminal residue" evidence="2">
    <location>
        <position position="128"/>
    </location>
</feature>
<name>B7BC92_9BACT</name>
<dbReference type="HOGENOM" id="CLU_1964228_0_0_10"/>
<evidence type="ECO:0000313" key="2">
    <source>
        <dbReference type="EMBL" id="EEC95935.1"/>
    </source>
</evidence>